<dbReference type="InterPro" id="IPR007213">
    <property type="entry name" value="Ppm1/Ppm2/Tcmp"/>
</dbReference>
<dbReference type="SUPFAM" id="SSF53335">
    <property type="entry name" value="S-adenosyl-L-methionine-dependent methyltransferases"/>
    <property type="match status" value="1"/>
</dbReference>
<organism evidence="5 6">
    <name type="scientific">Chitinophaga parva</name>
    <dbReference type="NCBI Taxonomy" id="2169414"/>
    <lineage>
        <taxon>Bacteria</taxon>
        <taxon>Pseudomonadati</taxon>
        <taxon>Bacteroidota</taxon>
        <taxon>Chitinophagia</taxon>
        <taxon>Chitinophagales</taxon>
        <taxon>Chitinophagaceae</taxon>
        <taxon>Chitinophaga</taxon>
    </lineage>
</organism>
<evidence type="ECO:0000256" key="4">
    <source>
        <dbReference type="RuleBase" id="RU362030"/>
    </source>
</evidence>
<dbReference type="EMBL" id="QCYK01000003">
    <property type="protein sequence ID" value="PUZ23452.1"/>
    <property type="molecule type" value="Genomic_DNA"/>
</dbReference>
<dbReference type="InterPro" id="IPR029063">
    <property type="entry name" value="SAM-dependent_MTases_sf"/>
</dbReference>
<evidence type="ECO:0000256" key="3">
    <source>
        <dbReference type="ARBA" id="ARBA00022679"/>
    </source>
</evidence>
<dbReference type="EC" id="2.1.1.-" evidence="4"/>
<keyword evidence="4" id="KW-0949">S-adenosyl-L-methionine</keyword>
<comment type="caution">
    <text evidence="5">The sequence shown here is derived from an EMBL/GenBank/DDBJ whole genome shotgun (WGS) entry which is preliminary data.</text>
</comment>
<accession>A0A2T7BEE8</accession>
<evidence type="ECO:0000256" key="2">
    <source>
        <dbReference type="ARBA" id="ARBA00022603"/>
    </source>
</evidence>
<keyword evidence="2 4" id="KW-0489">Methyltransferase</keyword>
<dbReference type="PANTHER" id="PTHR43619:SF2">
    <property type="entry name" value="S-ADENOSYL-L-METHIONINE-DEPENDENT METHYLTRANSFERASES SUPERFAMILY PROTEIN"/>
    <property type="match status" value="1"/>
</dbReference>
<dbReference type="PANTHER" id="PTHR43619">
    <property type="entry name" value="S-ADENOSYL-L-METHIONINE-DEPENDENT METHYLTRANSFERASE YKTD-RELATED"/>
    <property type="match status" value="1"/>
</dbReference>
<proteinExistence type="inferred from homology"/>
<dbReference type="Gene3D" id="3.40.50.150">
    <property type="entry name" value="Vaccinia Virus protein VP39"/>
    <property type="match status" value="1"/>
</dbReference>
<dbReference type="InterPro" id="IPR011610">
    <property type="entry name" value="SAM_mthyl_Trfase_ML2640-like"/>
</dbReference>
<dbReference type="GO" id="GO:0008168">
    <property type="term" value="F:methyltransferase activity"/>
    <property type="evidence" value="ECO:0007669"/>
    <property type="project" value="UniProtKB-UniRule"/>
</dbReference>
<comment type="similarity">
    <text evidence="1 4">Belongs to the UPF0677 family.</text>
</comment>
<reference evidence="5 6" key="1">
    <citation type="submission" date="2018-04" db="EMBL/GenBank/DDBJ databases">
        <title>Chitinophaga fuyangensis sp. nov., isolated from soil in a chemical factory.</title>
        <authorList>
            <person name="Chen K."/>
        </authorList>
    </citation>
    <scope>NUCLEOTIDE SEQUENCE [LARGE SCALE GENOMIC DNA]</scope>
    <source>
        <strain evidence="5 6">LY-1</strain>
    </source>
</reference>
<evidence type="ECO:0000313" key="5">
    <source>
        <dbReference type="EMBL" id="PUZ23452.1"/>
    </source>
</evidence>
<dbReference type="RefSeq" id="WP_108689256.1">
    <property type="nucleotide sequence ID" value="NZ_QCYK01000003.1"/>
</dbReference>
<dbReference type="OrthoDB" id="9806164at2"/>
<sequence>MTKPNHTAERTALWRALHLQVDALPHIMEDEIGLRMVAPGADWRHRPDMDPDATKRIRASMVARGRFVDDLVLEQAANGVTQYVLLGAGLDSFAVRYPAVSEGLQLFEIDQEDTLAWKQARLHELGYTLPRNHHFVPVDFEAGISWKQKLLEAGFDNSRPAVISCTGVTLYLTREAVEAALWEAAGFAPGSVLAMTFILPADMIDPEDMPMQRRSAQGAQSGGTPFVSFFTPDDMRNMAEDAGFKTAKIISGRDLGTLYFKDRTDGLQPSNSEQFLVAGT</sequence>
<gene>
    <name evidence="5" type="ORF">DCC81_19980</name>
</gene>
<evidence type="ECO:0000313" key="6">
    <source>
        <dbReference type="Proteomes" id="UP000244450"/>
    </source>
</evidence>
<protein>
    <recommendedName>
        <fullName evidence="4">S-adenosyl-L-methionine-dependent methyltransferase</fullName>
        <ecNumber evidence="4">2.1.1.-</ecNumber>
    </recommendedName>
</protein>
<keyword evidence="6" id="KW-1185">Reference proteome</keyword>
<name>A0A2T7BEE8_9BACT</name>
<comment type="function">
    <text evidence="4">Exhibits S-adenosyl-L-methionine-dependent methyltransferase activity.</text>
</comment>
<dbReference type="Pfam" id="PF04072">
    <property type="entry name" value="LCM"/>
    <property type="match status" value="1"/>
</dbReference>
<dbReference type="NCBIfam" id="TIGR00027">
    <property type="entry name" value="mthyl_TIGR00027"/>
    <property type="match status" value="1"/>
</dbReference>
<dbReference type="AlphaFoldDB" id="A0A2T7BEE8"/>
<dbReference type="Proteomes" id="UP000244450">
    <property type="component" value="Unassembled WGS sequence"/>
</dbReference>
<dbReference type="GO" id="GO:0032259">
    <property type="term" value="P:methylation"/>
    <property type="evidence" value="ECO:0007669"/>
    <property type="project" value="UniProtKB-KW"/>
</dbReference>
<evidence type="ECO:0000256" key="1">
    <source>
        <dbReference type="ARBA" id="ARBA00008138"/>
    </source>
</evidence>
<keyword evidence="3 5" id="KW-0808">Transferase</keyword>